<comment type="caution">
    <text evidence="2">The sequence shown here is derived from an EMBL/GenBank/DDBJ whole genome shotgun (WGS) entry which is preliminary data.</text>
</comment>
<dbReference type="Proteomes" id="UP001151760">
    <property type="component" value="Unassembled WGS sequence"/>
</dbReference>
<keyword evidence="2" id="KW-0808">Transferase</keyword>
<reference evidence="2" key="2">
    <citation type="submission" date="2022-01" db="EMBL/GenBank/DDBJ databases">
        <authorList>
            <person name="Yamashiro T."/>
            <person name="Shiraishi A."/>
            <person name="Satake H."/>
            <person name="Nakayama K."/>
        </authorList>
    </citation>
    <scope>NUCLEOTIDE SEQUENCE</scope>
</reference>
<gene>
    <name evidence="2" type="ORF">Tco_1041230</name>
</gene>
<dbReference type="PANTHER" id="PTHR33116:SF81">
    <property type="entry name" value="RNA-DIRECTED DNA POLYMERASE"/>
    <property type="match status" value="1"/>
</dbReference>
<dbReference type="Pfam" id="PF00078">
    <property type="entry name" value="RVT_1"/>
    <property type="match status" value="1"/>
</dbReference>
<dbReference type="PROSITE" id="PS50878">
    <property type="entry name" value="RT_POL"/>
    <property type="match status" value="1"/>
</dbReference>
<dbReference type="PANTHER" id="PTHR33116">
    <property type="entry name" value="REVERSE TRANSCRIPTASE ZINC-BINDING DOMAIN-CONTAINING PROTEIN-RELATED-RELATED"/>
    <property type="match status" value="1"/>
</dbReference>
<dbReference type="EMBL" id="BQNB010018447">
    <property type="protein sequence ID" value="GJT74505.1"/>
    <property type="molecule type" value="Genomic_DNA"/>
</dbReference>
<dbReference type="InterPro" id="IPR043502">
    <property type="entry name" value="DNA/RNA_pol_sf"/>
</dbReference>
<evidence type="ECO:0000313" key="3">
    <source>
        <dbReference type="Proteomes" id="UP001151760"/>
    </source>
</evidence>
<sequence length="209" mass="23534">MVFKVDFEKAYDSVRWDFLDEIMLKFGFGPKWRGWIMGCLKSSTGSVLVNGSPTQEFQFHKGLCQGDPLSPFLFLLVMESLHISFSKAMHQGFFKGIKIGSNNTVCISHLFYADDAVFIGEWNEENLHNIVRILQCFFLASGLRINLHKCSIIGVGGVKTEEVLRKATLIGCDVGKTPFKYLGVMVGTSMSKIKAWDMTMDRITARLSK</sequence>
<dbReference type="GO" id="GO:0003964">
    <property type="term" value="F:RNA-directed DNA polymerase activity"/>
    <property type="evidence" value="ECO:0007669"/>
    <property type="project" value="UniProtKB-KW"/>
</dbReference>
<reference evidence="2" key="1">
    <citation type="journal article" date="2022" name="Int. J. Mol. Sci.">
        <title>Draft Genome of Tanacetum Coccineum: Genomic Comparison of Closely Related Tanacetum-Family Plants.</title>
        <authorList>
            <person name="Yamashiro T."/>
            <person name="Shiraishi A."/>
            <person name="Nakayama K."/>
            <person name="Satake H."/>
        </authorList>
    </citation>
    <scope>NUCLEOTIDE SEQUENCE</scope>
</reference>
<organism evidence="2 3">
    <name type="scientific">Tanacetum coccineum</name>
    <dbReference type="NCBI Taxonomy" id="301880"/>
    <lineage>
        <taxon>Eukaryota</taxon>
        <taxon>Viridiplantae</taxon>
        <taxon>Streptophyta</taxon>
        <taxon>Embryophyta</taxon>
        <taxon>Tracheophyta</taxon>
        <taxon>Spermatophyta</taxon>
        <taxon>Magnoliopsida</taxon>
        <taxon>eudicotyledons</taxon>
        <taxon>Gunneridae</taxon>
        <taxon>Pentapetalae</taxon>
        <taxon>asterids</taxon>
        <taxon>campanulids</taxon>
        <taxon>Asterales</taxon>
        <taxon>Asteraceae</taxon>
        <taxon>Asteroideae</taxon>
        <taxon>Anthemideae</taxon>
        <taxon>Anthemidinae</taxon>
        <taxon>Tanacetum</taxon>
    </lineage>
</organism>
<feature type="domain" description="Reverse transcriptase" evidence="1">
    <location>
        <begin position="1"/>
        <end position="186"/>
    </location>
</feature>
<keyword evidence="3" id="KW-1185">Reference proteome</keyword>
<name>A0ABQ5GH18_9ASTR</name>
<keyword evidence="2" id="KW-0548">Nucleotidyltransferase</keyword>
<protein>
    <submittedName>
        <fullName evidence="2">RNA-directed DNA polymerase, eukaryota</fullName>
    </submittedName>
</protein>
<accession>A0ABQ5GH18</accession>
<evidence type="ECO:0000259" key="1">
    <source>
        <dbReference type="PROSITE" id="PS50878"/>
    </source>
</evidence>
<dbReference type="InterPro" id="IPR000477">
    <property type="entry name" value="RT_dom"/>
</dbReference>
<proteinExistence type="predicted"/>
<evidence type="ECO:0000313" key="2">
    <source>
        <dbReference type="EMBL" id="GJT74505.1"/>
    </source>
</evidence>
<keyword evidence="2" id="KW-0695">RNA-directed DNA polymerase</keyword>
<dbReference type="SUPFAM" id="SSF56672">
    <property type="entry name" value="DNA/RNA polymerases"/>
    <property type="match status" value="1"/>
</dbReference>